<reference evidence="1" key="1">
    <citation type="submission" date="2018-06" db="EMBL/GenBank/DDBJ databases">
        <authorList>
            <consortium name="Pathogen Informatics"/>
            <person name="Doyle S."/>
        </authorList>
    </citation>
    <scope>NUCLEOTIDE SEQUENCE [LARGE SCALE GENOMIC DNA]</scope>
    <source>
        <strain evidence="1">NCTC13765</strain>
    </source>
</reference>
<dbReference type="Proteomes" id="UP000254634">
    <property type="component" value="Unassembled WGS sequence"/>
</dbReference>
<name>A0A380KYV7_9STRE</name>
<evidence type="ECO:0000313" key="2">
    <source>
        <dbReference type="Proteomes" id="UP000254634"/>
    </source>
</evidence>
<accession>A0A380KYV7</accession>
<sequence length="30" mass="3428">MGHTYCYNLVKAVETQIKIINFKGVYHGSI</sequence>
<dbReference type="EMBL" id="UHFR01000005">
    <property type="protein sequence ID" value="SUN77180.1"/>
    <property type="molecule type" value="Genomic_DNA"/>
</dbReference>
<keyword evidence="2" id="KW-1185">Reference proteome</keyword>
<evidence type="ECO:0000313" key="1">
    <source>
        <dbReference type="EMBL" id="SUN77180.1"/>
    </source>
</evidence>
<protein>
    <submittedName>
        <fullName evidence="1">Uncharacterized protein</fullName>
    </submittedName>
</protein>
<proteinExistence type="predicted"/>
<organism evidence="1 2">
    <name type="scientific">Streptococcus massiliensis</name>
    <dbReference type="NCBI Taxonomy" id="313439"/>
    <lineage>
        <taxon>Bacteria</taxon>
        <taxon>Bacillati</taxon>
        <taxon>Bacillota</taxon>
        <taxon>Bacilli</taxon>
        <taxon>Lactobacillales</taxon>
        <taxon>Streptococcaceae</taxon>
        <taxon>Streptococcus</taxon>
    </lineage>
</organism>
<gene>
    <name evidence="1" type="ORF">NCTC13765_01710</name>
</gene>
<dbReference type="AlphaFoldDB" id="A0A380KYV7"/>